<gene>
    <name evidence="2" type="ORF">ERYAMS2_01023</name>
    <name evidence="1" type="ORF">ERYAMS_00730</name>
</gene>
<proteinExistence type="predicted"/>
<name>A0AAU9VJR8_9FIRM</name>
<dbReference type="EMBL" id="OW659477">
    <property type="protein sequence ID" value="CAH2762074.1"/>
    <property type="molecule type" value="Genomic_DNA"/>
</dbReference>
<accession>A0AAU9VJR8</accession>
<evidence type="ECO:0000313" key="2">
    <source>
        <dbReference type="EMBL" id="CAH2762074.1"/>
    </source>
</evidence>
<dbReference type="RefSeq" id="WP_254006362.1">
    <property type="nucleotide sequence ID" value="NZ_OW659477.1"/>
</dbReference>
<protein>
    <submittedName>
        <fullName evidence="2">---NA</fullName>
    </submittedName>
</protein>
<dbReference type="EMBL" id="OW659496">
    <property type="protein sequence ID" value="CAH2762056.1"/>
    <property type="molecule type" value="Genomic_DNA"/>
</dbReference>
<evidence type="ECO:0000313" key="3">
    <source>
        <dbReference type="Proteomes" id="UP001154095"/>
    </source>
</evidence>
<sequence length="214" mass="25290">MEKFLLKNDIDALFDFFENKGSSFEEKQTLKLWSRFIEKHAHKIVYSSGFGDSDNDKYETYTAPFYYNNGSINITLNIENILNFYTKQPQVFKEVLFFDNKEMFRYNNEKPQNSVSKTPIIALYSPLNNQPPMLIVDGNKRLNYNINNNISFSVSCFTQNFYPLLFFYTGNDWIAFHLLNSFHSLIQLETPGKKRDFVNTLGKQLKYIEKFFSK</sequence>
<dbReference type="Proteomes" id="UP001154111">
    <property type="component" value="Chromosome"/>
</dbReference>
<evidence type="ECO:0000313" key="1">
    <source>
        <dbReference type="EMBL" id="CAH2762056.1"/>
    </source>
</evidence>
<keyword evidence="3" id="KW-1185">Reference proteome</keyword>
<reference evidence="2" key="1">
    <citation type="submission" date="2022-04" db="EMBL/GenBank/DDBJ databases">
        <authorList>
            <person name="Forde T."/>
        </authorList>
    </citation>
    <scope>NUCLEOTIDE SEQUENCE</scope>
    <source>
        <strain evidence="2">A18Y016a</strain>
        <strain evidence="1">A18Y020d</strain>
    </source>
</reference>
<dbReference type="AlphaFoldDB" id="A0AAU9VJR8"/>
<organism evidence="2 4">
    <name type="scientific">Erysipelothrix amsterdamensis</name>
    <dbReference type="NCBI Taxonomy" id="2929157"/>
    <lineage>
        <taxon>Bacteria</taxon>
        <taxon>Bacillati</taxon>
        <taxon>Bacillota</taxon>
        <taxon>Erysipelotrichia</taxon>
        <taxon>Erysipelotrichales</taxon>
        <taxon>Erysipelotrichaceae</taxon>
        <taxon>Erysipelothrix</taxon>
    </lineage>
</organism>
<evidence type="ECO:0000313" key="4">
    <source>
        <dbReference type="Proteomes" id="UP001154111"/>
    </source>
</evidence>
<dbReference type="Proteomes" id="UP001154095">
    <property type="component" value="Chromosome"/>
</dbReference>